<dbReference type="PANTHER" id="PTHR47172:SF24">
    <property type="entry name" value="GATA ZINC FINGER DOMAIN-CONTAINING PROTEIN 14-RELATED"/>
    <property type="match status" value="1"/>
</dbReference>
<protein>
    <recommendedName>
        <fullName evidence="8">GATA-type domain-containing protein</fullName>
    </recommendedName>
</protein>
<proteinExistence type="predicted"/>
<keyword evidence="2 6" id="KW-0863">Zinc-finger</keyword>
<feature type="compositionally biased region" description="Low complexity" evidence="7">
    <location>
        <begin position="893"/>
        <end position="905"/>
    </location>
</feature>
<accession>A0A9P6UW47</accession>
<reference evidence="9" key="1">
    <citation type="journal article" date="2020" name="Fungal Divers.">
        <title>Resolving the Mortierellaceae phylogeny through synthesis of multi-gene phylogenetics and phylogenomics.</title>
        <authorList>
            <person name="Vandepol N."/>
            <person name="Liber J."/>
            <person name="Desiro A."/>
            <person name="Na H."/>
            <person name="Kennedy M."/>
            <person name="Barry K."/>
            <person name="Grigoriev I.V."/>
            <person name="Miller A.N."/>
            <person name="O'Donnell K."/>
            <person name="Stajich J.E."/>
            <person name="Bonito G."/>
        </authorList>
    </citation>
    <scope>NUCLEOTIDE SEQUENCE</scope>
    <source>
        <strain evidence="9">REB-010B</strain>
    </source>
</reference>
<feature type="region of interest" description="Disordered" evidence="7">
    <location>
        <begin position="960"/>
        <end position="1005"/>
    </location>
</feature>
<feature type="compositionally biased region" description="Low complexity" evidence="7">
    <location>
        <begin position="71"/>
        <end position="107"/>
    </location>
</feature>
<feature type="compositionally biased region" description="Low complexity" evidence="7">
    <location>
        <begin position="521"/>
        <end position="553"/>
    </location>
</feature>
<dbReference type="CDD" id="cd00202">
    <property type="entry name" value="ZnF_GATA"/>
    <property type="match status" value="1"/>
</dbReference>
<keyword evidence="3" id="KW-0862">Zinc</keyword>
<feature type="compositionally biased region" description="Basic and acidic residues" evidence="7">
    <location>
        <begin position="25"/>
        <end position="34"/>
    </location>
</feature>
<keyword evidence="4" id="KW-0805">Transcription regulation</keyword>
<feature type="compositionally biased region" description="Polar residues" evidence="7">
    <location>
        <begin position="247"/>
        <end position="270"/>
    </location>
</feature>
<dbReference type="GO" id="GO:0008270">
    <property type="term" value="F:zinc ion binding"/>
    <property type="evidence" value="ECO:0007669"/>
    <property type="project" value="UniProtKB-KW"/>
</dbReference>
<dbReference type="Gene3D" id="3.30.50.10">
    <property type="entry name" value="Erythroid Transcription Factor GATA-1, subunit A"/>
    <property type="match status" value="1"/>
</dbReference>
<dbReference type="GO" id="GO:0043565">
    <property type="term" value="F:sequence-specific DNA binding"/>
    <property type="evidence" value="ECO:0007669"/>
    <property type="project" value="InterPro"/>
</dbReference>
<name>A0A9P6UW47_9FUNG</name>
<feature type="compositionally biased region" description="Gly residues" evidence="7">
    <location>
        <begin position="718"/>
        <end position="729"/>
    </location>
</feature>
<feature type="compositionally biased region" description="Basic and acidic residues" evidence="7">
    <location>
        <begin position="399"/>
        <end position="424"/>
    </location>
</feature>
<dbReference type="SUPFAM" id="SSF57716">
    <property type="entry name" value="Glucocorticoid receptor-like (DNA-binding domain)"/>
    <property type="match status" value="1"/>
</dbReference>
<dbReference type="OrthoDB" id="2162994at2759"/>
<feature type="compositionally biased region" description="Basic and acidic residues" evidence="7">
    <location>
        <begin position="216"/>
        <end position="229"/>
    </location>
</feature>
<feature type="compositionally biased region" description="Polar residues" evidence="7">
    <location>
        <begin position="124"/>
        <end position="137"/>
    </location>
</feature>
<dbReference type="InterPro" id="IPR000679">
    <property type="entry name" value="Znf_GATA"/>
</dbReference>
<evidence type="ECO:0000256" key="2">
    <source>
        <dbReference type="ARBA" id="ARBA00022771"/>
    </source>
</evidence>
<comment type="caution">
    <text evidence="9">The sequence shown here is derived from an EMBL/GenBank/DDBJ whole genome shotgun (WGS) entry which is preliminary data.</text>
</comment>
<feature type="compositionally biased region" description="Pro residues" evidence="7">
    <location>
        <begin position="12"/>
        <end position="22"/>
    </location>
</feature>
<evidence type="ECO:0000256" key="5">
    <source>
        <dbReference type="ARBA" id="ARBA00023163"/>
    </source>
</evidence>
<dbReference type="Proteomes" id="UP000738325">
    <property type="component" value="Unassembled WGS sequence"/>
</dbReference>
<feature type="compositionally biased region" description="Basic residues" evidence="7">
    <location>
        <begin position="978"/>
        <end position="988"/>
    </location>
</feature>
<feature type="domain" description="GATA-type" evidence="8">
    <location>
        <begin position="986"/>
        <end position="1021"/>
    </location>
</feature>
<dbReference type="AlphaFoldDB" id="A0A9P6UW47"/>
<keyword evidence="10" id="KW-1185">Reference proteome</keyword>
<feature type="compositionally biased region" description="Polar residues" evidence="7">
    <location>
        <begin position="863"/>
        <end position="886"/>
    </location>
</feature>
<feature type="compositionally biased region" description="Basic and acidic residues" evidence="7">
    <location>
        <begin position="149"/>
        <end position="158"/>
    </location>
</feature>
<feature type="compositionally biased region" description="Polar residues" evidence="7">
    <location>
        <begin position="206"/>
        <end position="215"/>
    </location>
</feature>
<evidence type="ECO:0000256" key="3">
    <source>
        <dbReference type="ARBA" id="ARBA00022833"/>
    </source>
</evidence>
<feature type="compositionally biased region" description="Polar residues" evidence="7">
    <location>
        <begin position="454"/>
        <end position="463"/>
    </location>
</feature>
<dbReference type="PROSITE" id="PS00344">
    <property type="entry name" value="GATA_ZN_FINGER_1"/>
    <property type="match status" value="1"/>
</dbReference>
<feature type="region of interest" description="Disordered" evidence="7">
    <location>
        <begin position="857"/>
        <end position="906"/>
    </location>
</feature>
<feature type="compositionally biased region" description="Polar residues" evidence="7">
    <location>
        <begin position="361"/>
        <end position="383"/>
    </location>
</feature>
<dbReference type="EMBL" id="JAAAIP010000215">
    <property type="protein sequence ID" value="KAG0322304.1"/>
    <property type="molecule type" value="Genomic_DNA"/>
</dbReference>
<feature type="region of interest" description="Disordered" evidence="7">
    <location>
        <begin position="205"/>
        <end position="279"/>
    </location>
</feature>
<evidence type="ECO:0000256" key="6">
    <source>
        <dbReference type="PROSITE-ProRule" id="PRU00094"/>
    </source>
</evidence>
<dbReference type="PANTHER" id="PTHR47172">
    <property type="entry name" value="OS01G0976800 PROTEIN"/>
    <property type="match status" value="1"/>
</dbReference>
<feature type="compositionally biased region" description="Basic and acidic residues" evidence="7">
    <location>
        <begin position="108"/>
        <end position="122"/>
    </location>
</feature>
<evidence type="ECO:0000313" key="9">
    <source>
        <dbReference type="EMBL" id="KAG0322304.1"/>
    </source>
</evidence>
<keyword evidence="5" id="KW-0804">Transcription</keyword>
<dbReference type="SMART" id="SM00401">
    <property type="entry name" value="ZnF_GATA"/>
    <property type="match status" value="1"/>
</dbReference>
<dbReference type="InterPro" id="IPR013088">
    <property type="entry name" value="Znf_NHR/GATA"/>
</dbReference>
<feature type="compositionally biased region" description="Low complexity" evidence="7">
    <location>
        <begin position="425"/>
        <end position="437"/>
    </location>
</feature>
<dbReference type="PROSITE" id="PS50114">
    <property type="entry name" value="GATA_ZN_FINGER_2"/>
    <property type="match status" value="1"/>
</dbReference>
<feature type="region of interest" description="Disordered" evidence="7">
    <location>
        <begin position="1064"/>
        <end position="1117"/>
    </location>
</feature>
<feature type="region of interest" description="Disordered" evidence="7">
    <location>
        <begin position="708"/>
        <end position="792"/>
    </location>
</feature>
<organism evidence="9 10">
    <name type="scientific">Dissophora globulifera</name>
    <dbReference type="NCBI Taxonomy" id="979702"/>
    <lineage>
        <taxon>Eukaryota</taxon>
        <taxon>Fungi</taxon>
        <taxon>Fungi incertae sedis</taxon>
        <taxon>Mucoromycota</taxon>
        <taxon>Mortierellomycotina</taxon>
        <taxon>Mortierellomycetes</taxon>
        <taxon>Mortierellales</taxon>
        <taxon>Mortierellaceae</taxon>
        <taxon>Dissophora</taxon>
    </lineage>
</organism>
<feature type="compositionally biased region" description="Acidic residues" evidence="7">
    <location>
        <begin position="771"/>
        <end position="782"/>
    </location>
</feature>
<feature type="region of interest" description="Disordered" evidence="7">
    <location>
        <begin position="328"/>
        <end position="556"/>
    </location>
</feature>
<feature type="compositionally biased region" description="Low complexity" evidence="7">
    <location>
        <begin position="608"/>
        <end position="618"/>
    </location>
</feature>
<feature type="region of interest" description="Disordered" evidence="7">
    <location>
        <begin position="1"/>
        <end position="181"/>
    </location>
</feature>
<evidence type="ECO:0000256" key="1">
    <source>
        <dbReference type="ARBA" id="ARBA00022723"/>
    </source>
</evidence>
<dbReference type="GO" id="GO:0006355">
    <property type="term" value="P:regulation of DNA-templated transcription"/>
    <property type="evidence" value="ECO:0007669"/>
    <property type="project" value="InterPro"/>
</dbReference>
<feature type="compositionally biased region" description="Low complexity" evidence="7">
    <location>
        <begin position="584"/>
        <end position="599"/>
    </location>
</feature>
<evidence type="ECO:0000313" key="10">
    <source>
        <dbReference type="Proteomes" id="UP000738325"/>
    </source>
</evidence>
<gene>
    <name evidence="9" type="ORF">BGZ99_003394</name>
</gene>
<sequence>MNQRQKGSLPSVYPPGSDPPPHTLSTRDSHEVYPHHHSANLPRSQSPRRYSHPPHYPHQGYPSPSPSRNHPSTITSSLSPSSALPLSSSSTPTSTISTATTGSFQQRLQDRQRHRDTDRLESSLDISSNATYTSRPSNPFARPVVYDRGTYDRPDHYQKRTSANDPAYLVGSNDDDHRDEGGRIRELTSNEADDRLHIGNSRAICSPSSVYPHQQDNYREGNNYRDNHDWQNNSNSRWMCTAPPRSSADSSFALTESRSMSQPHSSSYPRSQGAAHSYLDSHPQARASFGQEPQAILQHEPNARLSASSGDAHNRHHSESINALVRRYSSTTSDQDQDHKTSNPYLSPQAPSLPHDRRGSSFPQSPATLSSSSPPGSYRQLTQPIGHEGSPRQRFPPPHYEHNHGAIDRDDPKYHQDRRSDHRLPSLSHLSHSQPSHQPHHQESTSPDYPVASSPHTHPSYLQQDRREHYQQHHSQPSQYPPPPPSPEAVQGSNEPKLYVPAPSHHQPHPAPPAATREPISSPYSSSAPSSSAPSSSAPSSSAPSSSTSLSRSTTGFPGRFIVPNLPRSAAAAAAAAGVYQHPGDTGDSSGHSSYSSNYDRAREDDYGSGNKSSSGGSHRNSTQTGWRESDVDDPGDMSHNFGTEMPTTVDLKSAIDTCDVLCKFALHFASQDPKEMEARAANEGQGPMDPHHRSNLQIIRNMNSTMLAGLQPSGAPSGSGGPGTGSGTGRRREDDGEELPAGDNESPRYQQQQQQQQYRRSTDAPMTDSADQDDDEDDDETSPIFGMGPPSSELVHELAKAATSIFQLAIRIKAWVSMTPEQRERDEEINIIRGKRCLFMDGTATMPLPSVDAHSARRQQDEWVSNSQTGGRETTGSRIHPNESSYGGVGAGQQQQQSRFQGPGDFVRMDGAMTNGRSTSQFSTPFGSYTSIASSQGAGGGGMASSMALMEKGLGRVKSRTSAKASGSENGEAPYPKYRKRAKRTHPPGRCLSCDSSDTPEWRRGPDGARTLCNACGLHYAKLLKRQQQQQALQNGAQDAAGSNTVTTAALRLSMAQLQGMNFQNRRRPDSLTQGEGVINGAGGEAGASDATTDSNMVVDQDTLQQAPQAPPPTAD</sequence>
<evidence type="ECO:0000256" key="4">
    <source>
        <dbReference type="ARBA" id="ARBA00023015"/>
    </source>
</evidence>
<evidence type="ECO:0000256" key="7">
    <source>
        <dbReference type="SAM" id="MobiDB-lite"/>
    </source>
</evidence>
<feature type="region of interest" description="Disordered" evidence="7">
    <location>
        <begin position="580"/>
        <end position="645"/>
    </location>
</feature>
<evidence type="ECO:0000259" key="8">
    <source>
        <dbReference type="PROSITE" id="PS50114"/>
    </source>
</evidence>
<dbReference type="Pfam" id="PF00320">
    <property type="entry name" value="GATA"/>
    <property type="match status" value="1"/>
</dbReference>
<keyword evidence="1" id="KW-0479">Metal-binding</keyword>